<dbReference type="InterPro" id="IPR058365">
    <property type="entry name" value="DUF8052"/>
</dbReference>
<keyword evidence="3" id="KW-1185">Reference proteome</keyword>
<organism evidence="2 3">
    <name type="scientific">Crassaminicella thermophila</name>
    <dbReference type="NCBI Taxonomy" id="2599308"/>
    <lineage>
        <taxon>Bacteria</taxon>
        <taxon>Bacillati</taxon>
        <taxon>Bacillota</taxon>
        <taxon>Clostridia</taxon>
        <taxon>Eubacteriales</taxon>
        <taxon>Clostridiaceae</taxon>
        <taxon>Crassaminicella</taxon>
    </lineage>
</organism>
<reference evidence="2 3" key="1">
    <citation type="submission" date="2019-07" db="EMBL/GenBank/DDBJ databases">
        <title>Complete genome of Crassaminicella thermophila SY095.</title>
        <authorList>
            <person name="Li X."/>
        </authorList>
    </citation>
    <scope>NUCLEOTIDE SEQUENCE [LARGE SCALE GENOMIC DNA]</scope>
    <source>
        <strain evidence="2 3">SY095</strain>
    </source>
</reference>
<dbReference type="KEGG" id="crs:FQB35_12920"/>
<gene>
    <name evidence="2" type="ORF">FQB35_12920</name>
</gene>
<dbReference type="RefSeq" id="WP_148810318.1">
    <property type="nucleotide sequence ID" value="NZ_CP042243.1"/>
</dbReference>
<dbReference type="Proteomes" id="UP000324646">
    <property type="component" value="Chromosome"/>
</dbReference>
<feature type="domain" description="DUF8052" evidence="1">
    <location>
        <begin position="4"/>
        <end position="163"/>
    </location>
</feature>
<proteinExistence type="predicted"/>
<evidence type="ECO:0000313" key="2">
    <source>
        <dbReference type="EMBL" id="QEK13146.1"/>
    </source>
</evidence>
<name>A0A5C0SHE1_CRATE</name>
<dbReference type="OrthoDB" id="2836917at2"/>
<accession>A0A5C0SHE1</accession>
<evidence type="ECO:0000259" key="1">
    <source>
        <dbReference type="Pfam" id="PF26226"/>
    </source>
</evidence>
<sequence length="164" mass="19900">MEYTKYIENLENKLKRHFDIEKEYTYKEMKIDLFGKYYLRNEKYLATKKIPIYAFENNEYCIIKYFKDLDKEKVQTFIKHLKFAVDDFVKPHSEHMSTFITGVIIVDKEFDKEIVKLIQKFKFQKSFAFGFKGWVDIRLILVHLPKGEVITNKKGKEVREVYQL</sequence>
<dbReference type="Pfam" id="PF26226">
    <property type="entry name" value="DUF8052"/>
    <property type="match status" value="1"/>
</dbReference>
<dbReference type="EMBL" id="CP042243">
    <property type="protein sequence ID" value="QEK13146.1"/>
    <property type="molecule type" value="Genomic_DNA"/>
</dbReference>
<dbReference type="AlphaFoldDB" id="A0A5C0SHE1"/>
<protein>
    <recommendedName>
        <fullName evidence="1">DUF8052 domain-containing protein</fullName>
    </recommendedName>
</protein>
<evidence type="ECO:0000313" key="3">
    <source>
        <dbReference type="Proteomes" id="UP000324646"/>
    </source>
</evidence>